<proteinExistence type="predicted"/>
<feature type="region of interest" description="Disordered" evidence="1">
    <location>
        <begin position="1"/>
        <end position="21"/>
    </location>
</feature>
<sequence length="149" mass="16502">MRWKVGGCGKGVGENTSMREERQGMELGRGEAIGVRATVCGENSCDIVEGKGVLSRSMEGGGANDGGERKCVTEEEPTKDHMKTPRSQQTFNGIESKNCCYASPEQWTNFLERVDCKTEEELKASEELEEELRLWAAYRGQTLTRTGMV</sequence>
<dbReference type="Proteomes" id="UP000290560">
    <property type="component" value="Unassembled WGS sequence"/>
</dbReference>
<feature type="compositionally biased region" description="Gly residues" evidence="1">
    <location>
        <begin position="1"/>
        <end position="12"/>
    </location>
</feature>
<dbReference type="EMBL" id="KV876048">
    <property type="protein sequence ID" value="RZR73895.1"/>
    <property type="molecule type" value="Genomic_DNA"/>
</dbReference>
<accession>A0A445MI01</accession>
<name>A0A445MI01_ENSVE</name>
<reference evidence="2" key="1">
    <citation type="journal article" date="2018" name="Data Brief">
        <title>Genome sequence data from 17 accessions of Ensete ventricosum, a staple food crop for millions in Ethiopia.</title>
        <authorList>
            <person name="Yemataw Z."/>
            <person name="Muzemil S."/>
            <person name="Ambachew D."/>
            <person name="Tripathi L."/>
            <person name="Tesfaye K."/>
            <person name="Chala A."/>
            <person name="Farbos A."/>
            <person name="O'Neill P."/>
            <person name="Moore K."/>
            <person name="Grant M."/>
            <person name="Studholme D.J."/>
        </authorList>
    </citation>
    <scope>NUCLEOTIDE SEQUENCE [LARGE SCALE GENOMIC DNA]</scope>
    <source>
        <tissue evidence="2">Leaf</tissue>
    </source>
</reference>
<feature type="compositionally biased region" description="Basic and acidic residues" evidence="1">
    <location>
        <begin position="66"/>
        <end position="83"/>
    </location>
</feature>
<dbReference type="AlphaFoldDB" id="A0A445MI01"/>
<evidence type="ECO:0000313" key="2">
    <source>
        <dbReference type="EMBL" id="RZR73895.1"/>
    </source>
</evidence>
<feature type="region of interest" description="Disordered" evidence="1">
    <location>
        <begin position="56"/>
        <end position="87"/>
    </location>
</feature>
<organism evidence="2">
    <name type="scientific">Ensete ventricosum</name>
    <name type="common">Abyssinian banana</name>
    <name type="synonym">Musa ensete</name>
    <dbReference type="NCBI Taxonomy" id="4639"/>
    <lineage>
        <taxon>Eukaryota</taxon>
        <taxon>Viridiplantae</taxon>
        <taxon>Streptophyta</taxon>
        <taxon>Embryophyta</taxon>
        <taxon>Tracheophyta</taxon>
        <taxon>Spermatophyta</taxon>
        <taxon>Magnoliopsida</taxon>
        <taxon>Liliopsida</taxon>
        <taxon>Zingiberales</taxon>
        <taxon>Musaceae</taxon>
        <taxon>Ensete</taxon>
    </lineage>
</organism>
<gene>
    <name evidence="2" type="ORF">BHM03_00029348</name>
</gene>
<evidence type="ECO:0000256" key="1">
    <source>
        <dbReference type="SAM" id="MobiDB-lite"/>
    </source>
</evidence>
<protein>
    <submittedName>
        <fullName evidence="2">Uncharacterized protein</fullName>
    </submittedName>
</protein>